<feature type="active site" description="Nucleophile" evidence="3">
    <location>
        <position position="110"/>
    </location>
</feature>
<keyword evidence="7" id="KW-1185">Reference proteome</keyword>
<keyword evidence="6" id="KW-0645">Protease</keyword>
<dbReference type="InterPro" id="IPR040449">
    <property type="entry name" value="Peptidase_S66_N"/>
</dbReference>
<feature type="domain" description="LD-carboxypeptidase C-terminal" evidence="5">
    <location>
        <begin position="201"/>
        <end position="324"/>
    </location>
</feature>
<dbReference type="Proteomes" id="UP000199334">
    <property type="component" value="Unassembled WGS sequence"/>
</dbReference>
<dbReference type="Gene3D" id="3.40.50.10740">
    <property type="entry name" value="Class I glutamine amidotransferase-like"/>
    <property type="match status" value="1"/>
</dbReference>
<sequence length="339" mass="38213">MIKYPFLKEKATIGVTAPSSGVPKELHTILKDACNQMESKGFHVTCGDTVWTQGKAKSAPAKVRAEEFNQMMQNPDIDIIIPPWGGELLIETLEHIDFNQIQNKWILGYSDVSLLLLAITLQTGIATAHGTNLVNLRGEYSDETTAMWQSVLSTKKGESILQRSSEKFQKEWQFGNPTPHIFHLTEATEWKTTSNQRVTFQGRLLGGCIDTVHHLVGTPFGNVESFRKNYLNENESIIWFFENCELTTTDLRRSLVQMKLAGWFDHCSGILFGRSEANTTVDGYTAEDIYQELENDLGVPIIYDIDCGHQPPQITLINGAYAEVETHDNKGSVLQYFYE</sequence>
<dbReference type="InterPro" id="IPR027478">
    <property type="entry name" value="LdcA_N"/>
</dbReference>
<dbReference type="InterPro" id="IPR027461">
    <property type="entry name" value="Carboxypeptidase_A_C_sf"/>
</dbReference>
<name>A0A1H0A0E1_9BACI</name>
<dbReference type="CDD" id="cd07062">
    <property type="entry name" value="Peptidase_S66_mccF_like"/>
    <property type="match status" value="1"/>
</dbReference>
<evidence type="ECO:0000256" key="2">
    <source>
        <dbReference type="ARBA" id="ARBA00022801"/>
    </source>
</evidence>
<dbReference type="Gene3D" id="3.50.30.60">
    <property type="entry name" value="LD-carboxypeptidase A C-terminal domain-like"/>
    <property type="match status" value="1"/>
</dbReference>
<dbReference type="STRING" id="237069.SAMN05216498_1907"/>
<dbReference type="AlphaFoldDB" id="A0A1H0A0E1"/>
<dbReference type="GO" id="GO:0004180">
    <property type="term" value="F:carboxypeptidase activity"/>
    <property type="evidence" value="ECO:0007669"/>
    <property type="project" value="UniProtKB-KW"/>
</dbReference>
<organism evidence="6 7">
    <name type="scientific">Tenuibacillus multivorans</name>
    <dbReference type="NCBI Taxonomy" id="237069"/>
    <lineage>
        <taxon>Bacteria</taxon>
        <taxon>Bacillati</taxon>
        <taxon>Bacillota</taxon>
        <taxon>Bacilli</taxon>
        <taxon>Bacillales</taxon>
        <taxon>Bacillaceae</taxon>
        <taxon>Tenuibacillus</taxon>
    </lineage>
</organism>
<dbReference type="InterPro" id="IPR003507">
    <property type="entry name" value="S66_fam"/>
</dbReference>
<feature type="domain" description="LD-carboxypeptidase N-terminal" evidence="4">
    <location>
        <begin position="13"/>
        <end position="130"/>
    </location>
</feature>
<gene>
    <name evidence="6" type="ORF">SAMN05216498_1907</name>
</gene>
<dbReference type="Pfam" id="PF02016">
    <property type="entry name" value="Peptidase_S66"/>
    <property type="match status" value="1"/>
</dbReference>
<dbReference type="EMBL" id="FNIG01000003">
    <property type="protein sequence ID" value="SDN26837.1"/>
    <property type="molecule type" value="Genomic_DNA"/>
</dbReference>
<dbReference type="PANTHER" id="PTHR30237">
    <property type="entry name" value="MURAMOYLTETRAPEPTIDE CARBOXYPEPTIDASE"/>
    <property type="match status" value="1"/>
</dbReference>
<feature type="active site" description="Charge relay system" evidence="3">
    <location>
        <position position="309"/>
    </location>
</feature>
<dbReference type="OrthoDB" id="9807329at2"/>
<accession>A0A1H0A0E1</accession>
<keyword evidence="6" id="KW-0121">Carboxypeptidase</keyword>
<evidence type="ECO:0000256" key="3">
    <source>
        <dbReference type="PIRSR" id="PIRSR028757-1"/>
    </source>
</evidence>
<dbReference type="PANTHER" id="PTHR30237:SF5">
    <property type="entry name" value="CARBOXYPEPTIDASE VC_A0337-RELATED"/>
    <property type="match status" value="1"/>
</dbReference>
<keyword evidence="2" id="KW-0378">Hydrolase</keyword>
<reference evidence="6 7" key="1">
    <citation type="submission" date="2016-10" db="EMBL/GenBank/DDBJ databases">
        <authorList>
            <person name="de Groot N.N."/>
        </authorList>
    </citation>
    <scope>NUCLEOTIDE SEQUENCE [LARGE SCALE GENOMIC DNA]</scope>
    <source>
        <strain evidence="6 7">CGMCC 1.3442</strain>
    </source>
</reference>
<dbReference type="RefSeq" id="WP_093856361.1">
    <property type="nucleotide sequence ID" value="NZ_BJVZ01000006.1"/>
</dbReference>
<dbReference type="InterPro" id="IPR040921">
    <property type="entry name" value="Peptidase_S66C"/>
</dbReference>
<evidence type="ECO:0000259" key="5">
    <source>
        <dbReference type="Pfam" id="PF17676"/>
    </source>
</evidence>
<feature type="active site" description="Charge relay system" evidence="3">
    <location>
        <position position="242"/>
    </location>
</feature>
<dbReference type="PIRSF" id="PIRSF028757">
    <property type="entry name" value="LD-carboxypeptidase"/>
    <property type="match status" value="1"/>
</dbReference>
<evidence type="ECO:0000259" key="4">
    <source>
        <dbReference type="Pfam" id="PF02016"/>
    </source>
</evidence>
<dbReference type="Pfam" id="PF17676">
    <property type="entry name" value="Peptidase_S66C"/>
    <property type="match status" value="1"/>
</dbReference>
<dbReference type="SUPFAM" id="SSF52317">
    <property type="entry name" value="Class I glutamine amidotransferase-like"/>
    <property type="match status" value="1"/>
</dbReference>
<evidence type="ECO:0000313" key="7">
    <source>
        <dbReference type="Proteomes" id="UP000199334"/>
    </source>
</evidence>
<protein>
    <submittedName>
        <fullName evidence="6">Muramoyltetrapeptide carboxypeptidase LdcA (Peptidoglycan recycling)</fullName>
    </submittedName>
</protein>
<evidence type="ECO:0000256" key="1">
    <source>
        <dbReference type="ARBA" id="ARBA00010233"/>
    </source>
</evidence>
<dbReference type="SUPFAM" id="SSF141986">
    <property type="entry name" value="LD-carboxypeptidase A C-terminal domain-like"/>
    <property type="match status" value="1"/>
</dbReference>
<proteinExistence type="inferred from homology"/>
<dbReference type="InterPro" id="IPR029062">
    <property type="entry name" value="Class_I_gatase-like"/>
</dbReference>
<comment type="similarity">
    <text evidence="1">Belongs to the peptidase S66 family.</text>
</comment>
<evidence type="ECO:0000313" key="6">
    <source>
        <dbReference type="EMBL" id="SDN26837.1"/>
    </source>
</evidence>